<name>A0A8H7SGF3_9FUNG</name>
<keyword evidence="2" id="KW-0812">Transmembrane</keyword>
<dbReference type="AlphaFoldDB" id="A0A8H7SGF3"/>
<dbReference type="Proteomes" id="UP000646827">
    <property type="component" value="Unassembled WGS sequence"/>
</dbReference>
<keyword evidence="2" id="KW-0472">Membrane</keyword>
<evidence type="ECO:0000313" key="4">
    <source>
        <dbReference type="EMBL" id="KAG2228105.1"/>
    </source>
</evidence>
<keyword evidence="2" id="KW-1133">Transmembrane helix</keyword>
<dbReference type="Gene3D" id="3.40.50.720">
    <property type="entry name" value="NAD(P)-binding Rossmann-like Domain"/>
    <property type="match status" value="1"/>
</dbReference>
<organism evidence="4 5">
    <name type="scientific">Circinella minor</name>
    <dbReference type="NCBI Taxonomy" id="1195481"/>
    <lineage>
        <taxon>Eukaryota</taxon>
        <taxon>Fungi</taxon>
        <taxon>Fungi incertae sedis</taxon>
        <taxon>Mucoromycota</taxon>
        <taxon>Mucoromycotina</taxon>
        <taxon>Mucoromycetes</taxon>
        <taxon>Mucorales</taxon>
        <taxon>Lichtheimiaceae</taxon>
        <taxon>Circinella</taxon>
    </lineage>
</organism>
<evidence type="ECO:0000256" key="2">
    <source>
        <dbReference type="SAM" id="Phobius"/>
    </source>
</evidence>
<evidence type="ECO:0000256" key="1">
    <source>
        <dbReference type="ARBA" id="ARBA00038048"/>
    </source>
</evidence>
<dbReference type="InterPro" id="IPR005097">
    <property type="entry name" value="Sacchrp_dh_NADP-bd"/>
</dbReference>
<sequence length="447" mass="50017">MVTNDNNKYDITVFGATGLTGSHIVEHVIELSASQPEMYLHGFCWAIAGRNEQQMQQLVQKYMTKYPSATIPEPAILVANVMRRDTLDAMAKQSKIIINAVGPFRFMGEYVVRSCVENSCDYVDVTGEPEFVERMQRTYHDQARKNNTTIVHCCGFDSVPADIGSLYVKELYQEKGWSPVHIEMFLRIHYGEAGIHGGFATYESAVHGVGSAELLREIRKVSGLAKLPRPGPQLKLKKGVGYNHDMQMYTIPFPGADTSVVRLSQQLLVSGQAEPPSNSSSNPSQNKNVMPPTVQFAAYVLLPTFWIMIQVCFYGLLFSFLATTPWGRNLLLKHPEFFSKGIFSKQNPTDEQLRQTNFEITLITKGYQTKTIPVDNHEPDCHVKVMIRGPEPGYIGTPRMVLQCALALLHGKKRGQVPVGVLTPSAAFWNTDLLKRLPSVDITFEEV</sequence>
<dbReference type="GO" id="GO:0005811">
    <property type="term" value="C:lipid droplet"/>
    <property type="evidence" value="ECO:0007669"/>
    <property type="project" value="TreeGrafter"/>
</dbReference>
<accession>A0A8H7SGF3</accession>
<keyword evidence="5" id="KW-1185">Reference proteome</keyword>
<dbReference type="Pfam" id="PF03435">
    <property type="entry name" value="Sacchrp_dh_NADP"/>
    <property type="match status" value="1"/>
</dbReference>
<feature type="transmembrane region" description="Helical" evidence="2">
    <location>
        <begin position="296"/>
        <end position="323"/>
    </location>
</feature>
<dbReference type="GO" id="GO:0005739">
    <property type="term" value="C:mitochondrion"/>
    <property type="evidence" value="ECO:0007669"/>
    <property type="project" value="TreeGrafter"/>
</dbReference>
<evidence type="ECO:0000259" key="3">
    <source>
        <dbReference type="Pfam" id="PF03435"/>
    </source>
</evidence>
<comment type="caution">
    <text evidence="4">The sequence shown here is derived from an EMBL/GenBank/DDBJ whole genome shotgun (WGS) entry which is preliminary data.</text>
</comment>
<comment type="similarity">
    <text evidence="1">Belongs to the saccharopine dehydrogenase family.</text>
</comment>
<reference evidence="4 5" key="1">
    <citation type="submission" date="2020-12" db="EMBL/GenBank/DDBJ databases">
        <title>Metabolic potential, ecology and presence of endohyphal bacteria is reflected in genomic diversity of Mucoromycotina.</title>
        <authorList>
            <person name="Muszewska A."/>
            <person name="Okrasinska A."/>
            <person name="Steczkiewicz K."/>
            <person name="Drgas O."/>
            <person name="Orlowska M."/>
            <person name="Perlinska-Lenart U."/>
            <person name="Aleksandrzak-Piekarczyk T."/>
            <person name="Szatraj K."/>
            <person name="Zielenkiewicz U."/>
            <person name="Pilsyk S."/>
            <person name="Malc E."/>
            <person name="Mieczkowski P."/>
            <person name="Kruszewska J.S."/>
            <person name="Biernat P."/>
            <person name="Pawlowska J."/>
        </authorList>
    </citation>
    <scope>NUCLEOTIDE SEQUENCE [LARGE SCALE GENOMIC DNA]</scope>
    <source>
        <strain evidence="4 5">CBS 142.35</strain>
    </source>
</reference>
<protein>
    <recommendedName>
        <fullName evidence="3">Saccharopine dehydrogenase NADP binding domain-containing protein</fullName>
    </recommendedName>
</protein>
<feature type="domain" description="Saccharopine dehydrogenase NADP binding" evidence="3">
    <location>
        <begin position="13"/>
        <end position="151"/>
    </location>
</feature>
<dbReference type="GO" id="GO:0005886">
    <property type="term" value="C:plasma membrane"/>
    <property type="evidence" value="ECO:0007669"/>
    <property type="project" value="TreeGrafter"/>
</dbReference>
<dbReference type="PANTHER" id="PTHR12286">
    <property type="entry name" value="SACCHAROPINE DEHYDROGENASE-LIKE OXIDOREDUCTASE"/>
    <property type="match status" value="1"/>
</dbReference>
<dbReference type="SUPFAM" id="SSF51735">
    <property type="entry name" value="NAD(P)-binding Rossmann-fold domains"/>
    <property type="match status" value="1"/>
</dbReference>
<dbReference type="PANTHER" id="PTHR12286:SF5">
    <property type="entry name" value="SACCHAROPINE DEHYDROGENASE-LIKE OXIDOREDUCTASE"/>
    <property type="match status" value="1"/>
</dbReference>
<dbReference type="InterPro" id="IPR036291">
    <property type="entry name" value="NAD(P)-bd_dom_sf"/>
</dbReference>
<dbReference type="GO" id="GO:0009247">
    <property type="term" value="P:glycolipid biosynthetic process"/>
    <property type="evidence" value="ECO:0007669"/>
    <property type="project" value="TreeGrafter"/>
</dbReference>
<dbReference type="OrthoDB" id="10268090at2759"/>
<dbReference type="InterPro" id="IPR051276">
    <property type="entry name" value="Saccharopine_DH-like_oxidrdct"/>
</dbReference>
<dbReference type="EMBL" id="JAEPRB010000002">
    <property type="protein sequence ID" value="KAG2228105.1"/>
    <property type="molecule type" value="Genomic_DNA"/>
</dbReference>
<gene>
    <name evidence="4" type="ORF">INT45_009151</name>
</gene>
<evidence type="ECO:0000313" key="5">
    <source>
        <dbReference type="Proteomes" id="UP000646827"/>
    </source>
</evidence>
<proteinExistence type="inferred from homology"/>